<reference evidence="2" key="1">
    <citation type="journal article" date="2020" name="Stud. Mycol.">
        <title>101 Dothideomycetes genomes: a test case for predicting lifestyles and emergence of pathogens.</title>
        <authorList>
            <person name="Haridas S."/>
            <person name="Albert R."/>
            <person name="Binder M."/>
            <person name="Bloem J."/>
            <person name="Labutti K."/>
            <person name="Salamov A."/>
            <person name="Andreopoulos B."/>
            <person name="Baker S."/>
            <person name="Barry K."/>
            <person name="Bills G."/>
            <person name="Bluhm B."/>
            <person name="Cannon C."/>
            <person name="Castanera R."/>
            <person name="Culley D."/>
            <person name="Daum C."/>
            <person name="Ezra D."/>
            <person name="Gonzalez J."/>
            <person name="Henrissat B."/>
            <person name="Kuo A."/>
            <person name="Liang C."/>
            <person name="Lipzen A."/>
            <person name="Lutzoni F."/>
            <person name="Magnuson J."/>
            <person name="Mondo S."/>
            <person name="Nolan M."/>
            <person name="Ohm R."/>
            <person name="Pangilinan J."/>
            <person name="Park H.-J."/>
            <person name="Ramirez L."/>
            <person name="Alfaro M."/>
            <person name="Sun H."/>
            <person name="Tritt A."/>
            <person name="Yoshinaga Y."/>
            <person name="Zwiers L.-H."/>
            <person name="Turgeon B."/>
            <person name="Goodwin S."/>
            <person name="Spatafora J."/>
            <person name="Crous P."/>
            <person name="Grigoriev I."/>
        </authorList>
    </citation>
    <scope>NUCLEOTIDE SEQUENCE</scope>
    <source>
        <strain evidence="2">CBS 113979</strain>
    </source>
</reference>
<sequence>MNCPHSSNLLGPWVFTRRLLRPPSCTPSLKKRDAGRVAGIAWPGGCTMNAFSLIKRPVLDALEGTKTTLVKHAPRRRPALVTHEYQQRPDNGQLPESSLVGVPGPSTASIASTLSWPCTFKFFPLPFHATAKATTLLAHGWRRSTTGTPSLLHQGQGCRPVSRSS</sequence>
<dbReference type="Proteomes" id="UP000800041">
    <property type="component" value="Unassembled WGS sequence"/>
</dbReference>
<evidence type="ECO:0000256" key="1">
    <source>
        <dbReference type="SAM" id="MobiDB-lite"/>
    </source>
</evidence>
<dbReference type="EMBL" id="ML977196">
    <property type="protein sequence ID" value="KAF1981587.1"/>
    <property type="molecule type" value="Genomic_DNA"/>
</dbReference>
<gene>
    <name evidence="2" type="ORF">K402DRAFT_231913</name>
</gene>
<organism evidence="2 3">
    <name type="scientific">Aulographum hederae CBS 113979</name>
    <dbReference type="NCBI Taxonomy" id="1176131"/>
    <lineage>
        <taxon>Eukaryota</taxon>
        <taxon>Fungi</taxon>
        <taxon>Dikarya</taxon>
        <taxon>Ascomycota</taxon>
        <taxon>Pezizomycotina</taxon>
        <taxon>Dothideomycetes</taxon>
        <taxon>Pleosporomycetidae</taxon>
        <taxon>Aulographales</taxon>
        <taxon>Aulographaceae</taxon>
    </lineage>
</organism>
<protein>
    <submittedName>
        <fullName evidence="2">Uncharacterized protein</fullName>
    </submittedName>
</protein>
<evidence type="ECO:0000313" key="2">
    <source>
        <dbReference type="EMBL" id="KAF1981587.1"/>
    </source>
</evidence>
<accession>A0A6G1GLF3</accession>
<name>A0A6G1GLF3_9PEZI</name>
<dbReference type="AlphaFoldDB" id="A0A6G1GLF3"/>
<feature type="region of interest" description="Disordered" evidence="1">
    <location>
        <begin position="146"/>
        <end position="165"/>
    </location>
</feature>
<evidence type="ECO:0000313" key="3">
    <source>
        <dbReference type="Proteomes" id="UP000800041"/>
    </source>
</evidence>
<keyword evidence="3" id="KW-1185">Reference proteome</keyword>
<proteinExistence type="predicted"/>